<feature type="DNA-binding region" description="H-T-H motif" evidence="4">
    <location>
        <begin position="29"/>
        <end position="48"/>
    </location>
</feature>
<accession>A0A1H5HDM3</accession>
<protein>
    <submittedName>
        <fullName evidence="6">Transcriptional regulator, TetR family</fullName>
    </submittedName>
</protein>
<dbReference type="Proteomes" id="UP000182375">
    <property type="component" value="Unassembled WGS sequence"/>
</dbReference>
<reference evidence="6 7" key="1">
    <citation type="submission" date="2016-10" db="EMBL/GenBank/DDBJ databases">
        <authorList>
            <person name="de Groot N.N."/>
        </authorList>
    </citation>
    <scope>NUCLEOTIDE SEQUENCE [LARGE SCALE GENOMIC DNA]</scope>
    <source>
        <strain evidence="6 7">DSM 40306</strain>
    </source>
</reference>
<evidence type="ECO:0000256" key="2">
    <source>
        <dbReference type="ARBA" id="ARBA00023125"/>
    </source>
</evidence>
<dbReference type="PANTHER" id="PTHR47506">
    <property type="entry name" value="TRANSCRIPTIONAL REGULATORY PROTEIN"/>
    <property type="match status" value="1"/>
</dbReference>
<dbReference type="Pfam" id="PF00440">
    <property type="entry name" value="TetR_N"/>
    <property type="match status" value="1"/>
</dbReference>
<dbReference type="SUPFAM" id="SSF48498">
    <property type="entry name" value="Tetracyclin repressor-like, C-terminal domain"/>
    <property type="match status" value="1"/>
</dbReference>
<dbReference type="Gene3D" id="1.10.357.10">
    <property type="entry name" value="Tetracycline Repressor, domain 2"/>
    <property type="match status" value="1"/>
</dbReference>
<name>A0A1H5HDM3_9ACTN</name>
<keyword evidence="1" id="KW-0805">Transcription regulation</keyword>
<dbReference type="PRINTS" id="PR00455">
    <property type="entry name" value="HTHTETR"/>
</dbReference>
<evidence type="ECO:0000256" key="1">
    <source>
        <dbReference type="ARBA" id="ARBA00023015"/>
    </source>
</evidence>
<evidence type="ECO:0000313" key="6">
    <source>
        <dbReference type="EMBL" id="SEE25358.1"/>
    </source>
</evidence>
<dbReference type="Gene3D" id="1.10.10.60">
    <property type="entry name" value="Homeodomain-like"/>
    <property type="match status" value="1"/>
</dbReference>
<dbReference type="GO" id="GO:0003677">
    <property type="term" value="F:DNA binding"/>
    <property type="evidence" value="ECO:0007669"/>
    <property type="project" value="UniProtKB-UniRule"/>
</dbReference>
<dbReference type="InterPro" id="IPR009057">
    <property type="entry name" value="Homeodomain-like_sf"/>
</dbReference>
<dbReference type="AlphaFoldDB" id="A0A1H5HDM3"/>
<dbReference type="InterPro" id="IPR036271">
    <property type="entry name" value="Tet_transcr_reg_TetR-rel_C_sf"/>
</dbReference>
<sequence>MGRTKEFDPDAALQSALELFWRRGYEATSMADIVEHLGIGRASVYATFGSKRELYLRAVDRYTETRDPALLAELSQPGPALPAVRAVVRRFAAEASSPDGRLNGCLVTNTAAELAPHDPAAARRVEISWGHVETLLHSALVRAQAQGELPEDRDPRALARMLLVLLQGIRVVGKASDDPARVRDAAEQALALLDGEPRPPWPLGRRSGMPEY</sequence>
<organism evidence="6 7">
    <name type="scientific">Streptomyces misionensis</name>
    <dbReference type="NCBI Taxonomy" id="67331"/>
    <lineage>
        <taxon>Bacteria</taxon>
        <taxon>Bacillati</taxon>
        <taxon>Actinomycetota</taxon>
        <taxon>Actinomycetes</taxon>
        <taxon>Kitasatosporales</taxon>
        <taxon>Streptomycetaceae</taxon>
        <taxon>Streptomyces</taxon>
    </lineage>
</organism>
<dbReference type="InterPro" id="IPR011075">
    <property type="entry name" value="TetR_C"/>
</dbReference>
<dbReference type="RefSeq" id="WP_074995776.1">
    <property type="nucleotide sequence ID" value="NZ_FNTD01000004.1"/>
</dbReference>
<evidence type="ECO:0000256" key="4">
    <source>
        <dbReference type="PROSITE-ProRule" id="PRU00335"/>
    </source>
</evidence>
<proteinExistence type="predicted"/>
<evidence type="ECO:0000313" key="7">
    <source>
        <dbReference type="Proteomes" id="UP000182375"/>
    </source>
</evidence>
<dbReference type="InterPro" id="IPR001647">
    <property type="entry name" value="HTH_TetR"/>
</dbReference>
<dbReference type="STRING" id="67331.SAMN04490357_7433"/>
<evidence type="ECO:0000259" key="5">
    <source>
        <dbReference type="PROSITE" id="PS50977"/>
    </source>
</evidence>
<keyword evidence="2 4" id="KW-0238">DNA-binding</keyword>
<feature type="domain" description="HTH tetR-type" evidence="5">
    <location>
        <begin position="6"/>
        <end position="66"/>
    </location>
</feature>
<gene>
    <name evidence="6" type="ORF">SAMN04490357_7433</name>
</gene>
<dbReference type="PROSITE" id="PS50977">
    <property type="entry name" value="HTH_TETR_2"/>
    <property type="match status" value="1"/>
</dbReference>
<keyword evidence="3" id="KW-0804">Transcription</keyword>
<dbReference type="EMBL" id="FNTD01000004">
    <property type="protein sequence ID" value="SEE25358.1"/>
    <property type="molecule type" value="Genomic_DNA"/>
</dbReference>
<evidence type="ECO:0000256" key="3">
    <source>
        <dbReference type="ARBA" id="ARBA00023163"/>
    </source>
</evidence>
<dbReference type="GeneID" id="95516419"/>
<dbReference type="Pfam" id="PF16925">
    <property type="entry name" value="TetR_C_13"/>
    <property type="match status" value="1"/>
</dbReference>
<dbReference type="PANTHER" id="PTHR47506:SF1">
    <property type="entry name" value="HTH-TYPE TRANSCRIPTIONAL REGULATOR YJDC"/>
    <property type="match status" value="1"/>
</dbReference>
<dbReference type="SUPFAM" id="SSF46689">
    <property type="entry name" value="Homeodomain-like"/>
    <property type="match status" value="1"/>
</dbReference>